<gene>
    <name evidence="1" type="ORF">AVDCRST_MAG30-1346</name>
</gene>
<dbReference type="InterPro" id="IPR007325">
    <property type="entry name" value="KFase/CYL"/>
</dbReference>
<dbReference type="EMBL" id="CADCVS010000195">
    <property type="protein sequence ID" value="CAA9490678.1"/>
    <property type="molecule type" value="Genomic_DNA"/>
</dbReference>
<protein>
    <submittedName>
        <fullName evidence="1">Cyclase family protein</fullName>
    </submittedName>
</protein>
<evidence type="ECO:0000313" key="1">
    <source>
        <dbReference type="EMBL" id="CAA9490678.1"/>
    </source>
</evidence>
<sequence>MSRRVIDLSHVLSPETPMFPVYDPVEVANRFTCASDGFYVRSWGFDEHSGTHVDAPAHFAEDGATVDRIEPAELVLPIVVLDVRERLGGDPDGTVHPDDVLAYERRHGPLPERCAIFALTGWGARAGDPVAYLNADAAGTLHSPGFSTEATEFLKSERPGVRAIGLDTASLDPGESSDFAAHVSWLPSGRYGIENLANLDQVPPAGATVVVGVPRFEAGSGGPARILALLS</sequence>
<dbReference type="PANTHER" id="PTHR31118:SF12">
    <property type="entry name" value="CYCLASE-LIKE PROTEIN 2"/>
    <property type="match status" value="1"/>
</dbReference>
<name>A0A6J4SFW3_9ACTN</name>
<proteinExistence type="predicted"/>
<dbReference type="PANTHER" id="PTHR31118">
    <property type="entry name" value="CYCLASE-LIKE PROTEIN 2"/>
    <property type="match status" value="1"/>
</dbReference>
<dbReference type="GO" id="GO:0004061">
    <property type="term" value="F:arylformamidase activity"/>
    <property type="evidence" value="ECO:0007669"/>
    <property type="project" value="InterPro"/>
</dbReference>
<organism evidence="1">
    <name type="scientific">uncultured Solirubrobacteraceae bacterium</name>
    <dbReference type="NCBI Taxonomy" id="1162706"/>
    <lineage>
        <taxon>Bacteria</taxon>
        <taxon>Bacillati</taxon>
        <taxon>Actinomycetota</taxon>
        <taxon>Thermoleophilia</taxon>
        <taxon>Solirubrobacterales</taxon>
        <taxon>Solirubrobacteraceae</taxon>
        <taxon>environmental samples</taxon>
    </lineage>
</organism>
<dbReference type="GO" id="GO:0019441">
    <property type="term" value="P:L-tryptophan catabolic process to kynurenine"/>
    <property type="evidence" value="ECO:0007669"/>
    <property type="project" value="InterPro"/>
</dbReference>
<dbReference type="Gene3D" id="3.50.30.50">
    <property type="entry name" value="Putative cyclase"/>
    <property type="match status" value="1"/>
</dbReference>
<dbReference type="SUPFAM" id="SSF102198">
    <property type="entry name" value="Putative cyclase"/>
    <property type="match status" value="1"/>
</dbReference>
<reference evidence="1" key="1">
    <citation type="submission" date="2020-02" db="EMBL/GenBank/DDBJ databases">
        <authorList>
            <person name="Meier V. D."/>
        </authorList>
    </citation>
    <scope>NUCLEOTIDE SEQUENCE</scope>
    <source>
        <strain evidence="1">AVDCRST_MAG30</strain>
    </source>
</reference>
<dbReference type="Pfam" id="PF04199">
    <property type="entry name" value="Cyclase"/>
    <property type="match status" value="1"/>
</dbReference>
<dbReference type="AlphaFoldDB" id="A0A6J4SFW3"/>
<dbReference type="InterPro" id="IPR037175">
    <property type="entry name" value="KFase_sf"/>
</dbReference>
<accession>A0A6J4SFW3</accession>